<organism evidence="1">
    <name type="scientific">Saccharomyces cerevisiae (strain ATCC 204508 / S288c)</name>
    <name type="common">Baker's yeast</name>
    <dbReference type="NCBI Taxonomy" id="559292"/>
    <lineage>
        <taxon>Eukaryota</taxon>
        <taxon>Fungi</taxon>
        <taxon>Dikarya</taxon>
        <taxon>Ascomycota</taxon>
        <taxon>Saccharomycotina</taxon>
        <taxon>Saccharomycetes</taxon>
        <taxon>Saccharomycetales</taxon>
        <taxon>Saccharomycetaceae</taxon>
        <taxon>Saccharomyces</taxon>
    </lineage>
</organism>
<accession>E9PAE8</accession>
<reference evidence="1" key="2">
    <citation type="submission" date="1995-03" db="EMBL/GenBank/DDBJ databases">
        <authorList>
            <person name="Barrell B."/>
            <person name="Rajandream M.A."/>
            <person name="Walsh S.V."/>
        </authorList>
    </citation>
    <scope>NUCLEOTIDE SEQUENCE</scope>
    <source>
        <strain evidence="1">AB972</strain>
    </source>
</reference>
<proteinExistence type="predicted"/>
<sequence>MELMASCFRMPRYRHANDTLGWLLIGLRRLLPLNNKAIIPLNSLALAHLCAIYTE</sequence>
<dbReference type="EMBL" id="Z48639">
    <property type="protein sequence ID" value="CAA88576.1"/>
    <property type="molecule type" value="Genomic_DNA"/>
</dbReference>
<dbReference type="AlphaFoldDB" id="E9PAE8"/>
<reference evidence="1" key="1">
    <citation type="submission" date="1995-03" db="EMBL/GenBank/DDBJ databases">
        <authorList>
            <person name="Hunt S."/>
            <person name="Bowman S."/>
        </authorList>
    </citation>
    <scope>NUCLEOTIDE SEQUENCE</scope>
    <source>
        <strain evidence="1">AB972</strain>
    </source>
</reference>
<protein>
    <submittedName>
        <fullName evidence="1">Uncharacterized protein</fullName>
    </submittedName>
</protein>
<name>E9PAE8_YEAST</name>
<evidence type="ECO:0000313" key="1">
    <source>
        <dbReference type="EMBL" id="CAA88576.1"/>
    </source>
</evidence>